<reference evidence="2 3" key="1">
    <citation type="submission" date="2014-04" db="EMBL/GenBank/DDBJ databases">
        <authorList>
            <consortium name="DOE Joint Genome Institute"/>
            <person name="Kuo A."/>
            <person name="Gay G."/>
            <person name="Dore J."/>
            <person name="Kohler A."/>
            <person name="Nagy L.G."/>
            <person name="Floudas D."/>
            <person name="Copeland A."/>
            <person name="Barry K.W."/>
            <person name="Cichocki N."/>
            <person name="Veneault-Fourrey C."/>
            <person name="LaButti K."/>
            <person name="Lindquist E.A."/>
            <person name="Lipzen A."/>
            <person name="Lundell T."/>
            <person name="Morin E."/>
            <person name="Murat C."/>
            <person name="Sun H."/>
            <person name="Tunlid A."/>
            <person name="Henrissat B."/>
            <person name="Grigoriev I.V."/>
            <person name="Hibbett D.S."/>
            <person name="Martin F."/>
            <person name="Nordberg H.P."/>
            <person name="Cantor M.N."/>
            <person name="Hua S.X."/>
        </authorList>
    </citation>
    <scope>NUCLEOTIDE SEQUENCE [LARGE SCALE GENOMIC DNA]</scope>
    <source>
        <strain evidence="3">h7</strain>
    </source>
</reference>
<evidence type="ECO:0000313" key="2">
    <source>
        <dbReference type="EMBL" id="KIM38196.1"/>
    </source>
</evidence>
<proteinExistence type="predicted"/>
<evidence type="ECO:0000313" key="3">
    <source>
        <dbReference type="Proteomes" id="UP000053424"/>
    </source>
</evidence>
<protein>
    <submittedName>
        <fullName evidence="2">Uncharacterized protein</fullName>
    </submittedName>
</protein>
<keyword evidence="3" id="KW-1185">Reference proteome</keyword>
<dbReference type="EMBL" id="KN831792">
    <property type="protein sequence ID" value="KIM38196.1"/>
    <property type="molecule type" value="Genomic_DNA"/>
</dbReference>
<gene>
    <name evidence="2" type="ORF">M413DRAFT_30329</name>
</gene>
<dbReference type="AlphaFoldDB" id="A0A0C3C3P9"/>
<evidence type="ECO:0000256" key="1">
    <source>
        <dbReference type="SAM" id="MobiDB-lite"/>
    </source>
</evidence>
<feature type="region of interest" description="Disordered" evidence="1">
    <location>
        <begin position="42"/>
        <end position="85"/>
    </location>
</feature>
<accession>A0A0C3C3P9</accession>
<feature type="region of interest" description="Disordered" evidence="1">
    <location>
        <begin position="1"/>
        <end position="26"/>
    </location>
</feature>
<dbReference type="OrthoDB" id="3070163at2759"/>
<organism evidence="2 3">
    <name type="scientific">Hebeloma cylindrosporum</name>
    <dbReference type="NCBI Taxonomy" id="76867"/>
    <lineage>
        <taxon>Eukaryota</taxon>
        <taxon>Fungi</taxon>
        <taxon>Dikarya</taxon>
        <taxon>Basidiomycota</taxon>
        <taxon>Agaricomycotina</taxon>
        <taxon>Agaricomycetes</taxon>
        <taxon>Agaricomycetidae</taxon>
        <taxon>Agaricales</taxon>
        <taxon>Agaricineae</taxon>
        <taxon>Hymenogastraceae</taxon>
        <taxon>Hebeloma</taxon>
    </lineage>
</organism>
<dbReference type="Proteomes" id="UP000053424">
    <property type="component" value="Unassembled WGS sequence"/>
</dbReference>
<dbReference type="HOGENOM" id="CLU_850084_0_0_1"/>
<feature type="compositionally biased region" description="Low complexity" evidence="1">
    <location>
        <begin position="73"/>
        <end position="84"/>
    </location>
</feature>
<name>A0A0C3C3P9_HEBCY</name>
<sequence length="327" mass="35790">MKDYGGLQDDDVFSAPPETVKKGNVRNNDNITFNILASSEEDVKPKRKPVTVKKTPASRLRATPTIKSEQGGSSPSIVSTPSPSDENALPDIITEKWTTIVLPTLYHCFFATEETFISFGKSSSSLRDHVICVLKDALPNHSYQVERKSTVMEMPEYAGHPRRIARYANWAVQPNGPALWATPSPDGLTQGMEGYERPHGLFESKFVIDTAAPLLRLMKGSAGDYGKPKGGLALAAAGVERAFSLWLPSGHRKSTKPKFSCETVGDLVGDYVVNTAKLSDKAWKRIEDAMGIHDVENTPEQPPLAAVCEPLRSLYMTWEWDLGGGIG</sequence>
<reference evidence="3" key="2">
    <citation type="submission" date="2015-01" db="EMBL/GenBank/DDBJ databases">
        <title>Evolutionary Origins and Diversification of the Mycorrhizal Mutualists.</title>
        <authorList>
            <consortium name="DOE Joint Genome Institute"/>
            <consortium name="Mycorrhizal Genomics Consortium"/>
            <person name="Kohler A."/>
            <person name="Kuo A."/>
            <person name="Nagy L.G."/>
            <person name="Floudas D."/>
            <person name="Copeland A."/>
            <person name="Barry K.W."/>
            <person name="Cichocki N."/>
            <person name="Veneault-Fourrey C."/>
            <person name="LaButti K."/>
            <person name="Lindquist E.A."/>
            <person name="Lipzen A."/>
            <person name="Lundell T."/>
            <person name="Morin E."/>
            <person name="Murat C."/>
            <person name="Riley R."/>
            <person name="Ohm R."/>
            <person name="Sun H."/>
            <person name="Tunlid A."/>
            <person name="Henrissat B."/>
            <person name="Grigoriev I.V."/>
            <person name="Hibbett D.S."/>
            <person name="Martin F."/>
        </authorList>
    </citation>
    <scope>NUCLEOTIDE SEQUENCE [LARGE SCALE GENOMIC DNA]</scope>
    <source>
        <strain evidence="3">h7</strain>
    </source>
</reference>